<dbReference type="Proteomes" id="UP000184000">
    <property type="component" value="Unassembled WGS sequence"/>
</dbReference>
<protein>
    <submittedName>
        <fullName evidence="2">EAL domain, c-di-GMP-specific phosphodiesterase class I (Or its enzymatically inactive variant)</fullName>
    </submittedName>
</protein>
<dbReference type="SMART" id="SM00052">
    <property type="entry name" value="EAL"/>
    <property type="match status" value="1"/>
</dbReference>
<dbReference type="PANTHER" id="PTHR33121">
    <property type="entry name" value="CYCLIC DI-GMP PHOSPHODIESTERASE PDEF"/>
    <property type="match status" value="1"/>
</dbReference>
<evidence type="ECO:0000259" key="1">
    <source>
        <dbReference type="PROSITE" id="PS50883"/>
    </source>
</evidence>
<evidence type="ECO:0000313" key="3">
    <source>
        <dbReference type="Proteomes" id="UP000184000"/>
    </source>
</evidence>
<accession>A0A1M5QJ18</accession>
<dbReference type="Pfam" id="PF00563">
    <property type="entry name" value="EAL"/>
    <property type="match status" value="1"/>
</dbReference>
<evidence type="ECO:0000313" key="2">
    <source>
        <dbReference type="EMBL" id="SHH14102.1"/>
    </source>
</evidence>
<dbReference type="EMBL" id="FQXA01000004">
    <property type="protein sequence ID" value="SHH14102.1"/>
    <property type="molecule type" value="Genomic_DNA"/>
</dbReference>
<dbReference type="Gene3D" id="3.20.20.450">
    <property type="entry name" value="EAL domain"/>
    <property type="match status" value="1"/>
</dbReference>
<dbReference type="InterPro" id="IPR035919">
    <property type="entry name" value="EAL_sf"/>
</dbReference>
<dbReference type="InterPro" id="IPR050706">
    <property type="entry name" value="Cyclic-di-GMP_PDE-like"/>
</dbReference>
<organism evidence="2 3">
    <name type="scientific">Stutzerimonas xanthomarina DSM 18231</name>
    <dbReference type="NCBI Taxonomy" id="1403346"/>
    <lineage>
        <taxon>Bacteria</taxon>
        <taxon>Pseudomonadati</taxon>
        <taxon>Pseudomonadota</taxon>
        <taxon>Gammaproteobacteria</taxon>
        <taxon>Pseudomonadales</taxon>
        <taxon>Pseudomonadaceae</taxon>
        <taxon>Stutzerimonas</taxon>
    </lineage>
</organism>
<sequence length="309" mass="34084">MGYKTPCHAYEIARAGDERTPALAALVAIFRNRSKVGSHMSRSNTEGNPAPTEYACHSASEHGACPSCASGERLGFRFSYAYQPIVDIAKREIFAHEALIRGVNGEPAPSVLSQVTEDNRFRFDQACRVKAIKTAAKLDMQTKLSINFLPNAIYRPELCIRSTLEAARAHNFPVERIIFETVEGERISDAKWLTEVFREYQRIGFLTAIDDFGAGYAGLNLLADFQPDIIKLDMDLIRGIDQSRARQAIVRGTVGICAELGIKVIAEGVETADECSALQDLGISLLQGYLFSKPLFETCSQTESLIWPG</sequence>
<feature type="domain" description="EAL" evidence="1">
    <location>
        <begin position="57"/>
        <end position="308"/>
    </location>
</feature>
<proteinExistence type="predicted"/>
<dbReference type="PROSITE" id="PS50883">
    <property type="entry name" value="EAL"/>
    <property type="match status" value="1"/>
</dbReference>
<dbReference type="GO" id="GO:0071111">
    <property type="term" value="F:cyclic-guanylate-specific phosphodiesterase activity"/>
    <property type="evidence" value="ECO:0007669"/>
    <property type="project" value="InterPro"/>
</dbReference>
<dbReference type="AlphaFoldDB" id="A0A1M5QJ18"/>
<gene>
    <name evidence="2" type="ORF">SAMN02744645_2666</name>
</gene>
<dbReference type="CDD" id="cd01948">
    <property type="entry name" value="EAL"/>
    <property type="match status" value="1"/>
</dbReference>
<dbReference type="InterPro" id="IPR001633">
    <property type="entry name" value="EAL_dom"/>
</dbReference>
<dbReference type="PANTHER" id="PTHR33121:SF15">
    <property type="entry name" value="BLUE LIGHT- AND TEMPERATURE-REGULATED ANTIREPRESSOR BLUF"/>
    <property type="match status" value="1"/>
</dbReference>
<dbReference type="SUPFAM" id="SSF141868">
    <property type="entry name" value="EAL domain-like"/>
    <property type="match status" value="1"/>
</dbReference>
<name>A0A1M5QJ18_9GAMM</name>
<reference evidence="2 3" key="1">
    <citation type="submission" date="2016-11" db="EMBL/GenBank/DDBJ databases">
        <authorList>
            <person name="Jaros S."/>
            <person name="Januszkiewicz K."/>
            <person name="Wedrychowicz H."/>
        </authorList>
    </citation>
    <scope>NUCLEOTIDE SEQUENCE [LARGE SCALE GENOMIC DNA]</scope>
    <source>
        <strain evidence="2 3">DSM 18231</strain>
    </source>
</reference>